<sequence length="60" mass="6518">MAKTQSDDVFKALGAHGVVRRGNGIQVIVGLHVPQVRDQLETLIKDSLQTEQTTMTEAVS</sequence>
<organism evidence="1 2">
    <name type="scientific">Klebsiella michiganensis</name>
    <dbReference type="NCBI Taxonomy" id="1134687"/>
    <lineage>
        <taxon>Bacteria</taxon>
        <taxon>Pseudomonadati</taxon>
        <taxon>Pseudomonadota</taxon>
        <taxon>Gammaproteobacteria</taxon>
        <taxon>Enterobacterales</taxon>
        <taxon>Enterobacteriaceae</taxon>
        <taxon>Klebsiella/Raoultella group</taxon>
        <taxon>Klebsiella</taxon>
    </lineage>
</organism>
<feature type="non-terminal residue" evidence="1">
    <location>
        <position position="1"/>
    </location>
</feature>
<evidence type="ECO:0000313" key="1">
    <source>
        <dbReference type="EMBL" id="PLL32098.1"/>
    </source>
</evidence>
<protein>
    <submittedName>
        <fullName evidence="1">PTS alpha-glucoside transporter subunit IICB</fullName>
    </submittedName>
</protein>
<accession>A0A2J4QM40</accession>
<reference evidence="1 2" key="2">
    <citation type="submission" date="2018-01" db="EMBL/GenBank/DDBJ databases">
        <title>Genomic study of Klebsiella pneumoniae.</title>
        <authorList>
            <person name="Yang Y."/>
            <person name="Bicalho R."/>
        </authorList>
    </citation>
    <scope>NUCLEOTIDE SEQUENCE [LARGE SCALE GENOMIC DNA]</scope>
    <source>
        <strain evidence="1 2">A11</strain>
    </source>
</reference>
<dbReference type="InterPro" id="IPR036878">
    <property type="entry name" value="Glu_permease_IIB"/>
</dbReference>
<dbReference type="GO" id="GO:0008982">
    <property type="term" value="F:protein-N(PI)-phosphohistidine-sugar phosphotransferase activity"/>
    <property type="evidence" value="ECO:0007669"/>
    <property type="project" value="InterPro"/>
</dbReference>
<dbReference type="Proteomes" id="UP000234505">
    <property type="component" value="Unassembled WGS sequence"/>
</dbReference>
<dbReference type="EMBL" id="PIDS01000841">
    <property type="protein sequence ID" value="PLL32098.1"/>
    <property type="molecule type" value="Genomic_DNA"/>
</dbReference>
<dbReference type="AlphaFoldDB" id="A0A2J4QM40"/>
<evidence type="ECO:0000313" key="2">
    <source>
        <dbReference type="Proteomes" id="UP000234505"/>
    </source>
</evidence>
<dbReference type="Gene3D" id="3.30.1360.60">
    <property type="entry name" value="Glucose permease domain IIB"/>
    <property type="match status" value="1"/>
</dbReference>
<dbReference type="SUPFAM" id="SSF55604">
    <property type="entry name" value="Glucose permease domain IIB"/>
    <property type="match status" value="1"/>
</dbReference>
<dbReference type="GO" id="GO:0009401">
    <property type="term" value="P:phosphoenolpyruvate-dependent sugar phosphotransferase system"/>
    <property type="evidence" value="ECO:0007669"/>
    <property type="project" value="InterPro"/>
</dbReference>
<name>A0A2J4QM40_9ENTR</name>
<comment type="caution">
    <text evidence="1">The sequence shown here is derived from an EMBL/GenBank/DDBJ whole genome shotgun (WGS) entry which is preliminary data.</text>
</comment>
<proteinExistence type="predicted"/>
<gene>
    <name evidence="1" type="ORF">CWN50_21430</name>
</gene>
<reference evidence="1 2" key="1">
    <citation type="submission" date="2017-11" db="EMBL/GenBank/DDBJ databases">
        <authorList>
            <person name="Han C.G."/>
        </authorList>
    </citation>
    <scope>NUCLEOTIDE SEQUENCE [LARGE SCALE GENOMIC DNA]</scope>
    <source>
        <strain evidence="1 2">A11</strain>
    </source>
</reference>